<dbReference type="PANTHER" id="PTHR10302">
    <property type="entry name" value="SINGLE-STRANDED DNA-BINDING PROTEIN"/>
    <property type="match status" value="1"/>
</dbReference>
<keyword evidence="1 2" id="KW-0238">DNA-binding</keyword>
<dbReference type="Proteomes" id="UP000184251">
    <property type="component" value="Unassembled WGS sequence"/>
</dbReference>
<dbReference type="SUPFAM" id="SSF50249">
    <property type="entry name" value="Nucleic acid-binding proteins"/>
    <property type="match status" value="1"/>
</dbReference>
<keyword evidence="2" id="KW-0227">DNA damage</keyword>
<comment type="function">
    <text evidence="2">Plays an important role in DNA replication, recombination and repair. Binds to ssDNA and to an array of partner proteins to recruit them to their sites of action during DNA metabolism.</text>
</comment>
<protein>
    <recommendedName>
        <fullName evidence="2 3">Single-stranded DNA-binding protein</fullName>
        <shortName evidence="2">SSB</shortName>
    </recommendedName>
</protein>
<dbReference type="AlphaFoldDB" id="A0A1M4T590"/>
<organism evidence="5 6">
    <name type="scientific">Alkalibacter saccharofermentans DSM 14828</name>
    <dbReference type="NCBI Taxonomy" id="1120975"/>
    <lineage>
        <taxon>Bacteria</taxon>
        <taxon>Bacillati</taxon>
        <taxon>Bacillota</taxon>
        <taxon>Clostridia</taxon>
        <taxon>Eubacteriales</taxon>
        <taxon>Eubacteriaceae</taxon>
        <taxon>Alkalibacter</taxon>
    </lineage>
</organism>
<dbReference type="GO" id="GO:0006310">
    <property type="term" value="P:DNA recombination"/>
    <property type="evidence" value="ECO:0007669"/>
    <property type="project" value="UniProtKB-UniRule"/>
</dbReference>
<dbReference type="GO" id="GO:0006281">
    <property type="term" value="P:DNA repair"/>
    <property type="evidence" value="ECO:0007669"/>
    <property type="project" value="UniProtKB-UniRule"/>
</dbReference>
<evidence type="ECO:0000313" key="5">
    <source>
        <dbReference type="EMBL" id="SHE39457.1"/>
    </source>
</evidence>
<dbReference type="Pfam" id="PF00436">
    <property type="entry name" value="SSB"/>
    <property type="match status" value="1"/>
</dbReference>
<comment type="caution">
    <text evidence="2">Lacks conserved residue(s) required for the propagation of feature annotation.</text>
</comment>
<dbReference type="InterPro" id="IPR000424">
    <property type="entry name" value="Primosome_PriB/ssb"/>
</dbReference>
<dbReference type="GO" id="GO:0006260">
    <property type="term" value="P:DNA replication"/>
    <property type="evidence" value="ECO:0007669"/>
    <property type="project" value="UniProtKB-UniRule"/>
</dbReference>
<dbReference type="InterPro" id="IPR012340">
    <property type="entry name" value="NA-bd_OB-fold"/>
</dbReference>
<dbReference type="InterPro" id="IPR011344">
    <property type="entry name" value="ssDNA-bd"/>
</dbReference>
<dbReference type="GO" id="GO:0003697">
    <property type="term" value="F:single-stranded DNA binding"/>
    <property type="evidence" value="ECO:0007669"/>
    <property type="project" value="UniProtKB-UniRule"/>
</dbReference>
<name>A0A1M4T590_9FIRM</name>
<proteinExistence type="inferred from homology"/>
<dbReference type="PANTHER" id="PTHR10302:SF27">
    <property type="entry name" value="SINGLE-STRANDED DNA-BINDING PROTEIN"/>
    <property type="match status" value="1"/>
</dbReference>
<keyword evidence="6" id="KW-1185">Reference proteome</keyword>
<dbReference type="CDD" id="cd04496">
    <property type="entry name" value="SSB_OBF"/>
    <property type="match status" value="1"/>
</dbReference>
<feature type="compositionally biased region" description="Acidic residues" evidence="4">
    <location>
        <begin position="136"/>
        <end position="147"/>
    </location>
</feature>
<keyword evidence="2" id="KW-0234">DNA repair</keyword>
<dbReference type="Gene3D" id="2.40.50.140">
    <property type="entry name" value="Nucleic acid-binding proteins"/>
    <property type="match status" value="1"/>
</dbReference>
<feature type="short sequence motif" description="Important for interaction with partner proteins" evidence="2">
    <location>
        <begin position="142"/>
        <end position="147"/>
    </location>
</feature>
<dbReference type="EMBL" id="FQTU01000002">
    <property type="protein sequence ID" value="SHE39457.1"/>
    <property type="molecule type" value="Genomic_DNA"/>
</dbReference>
<keyword evidence="2" id="KW-0235">DNA replication</keyword>
<feature type="region of interest" description="Disordered" evidence="4">
    <location>
        <begin position="102"/>
        <end position="147"/>
    </location>
</feature>
<gene>
    <name evidence="5" type="ORF">SAMN02746064_00380</name>
</gene>
<evidence type="ECO:0000256" key="2">
    <source>
        <dbReference type="HAMAP-Rule" id="MF_00984"/>
    </source>
</evidence>
<dbReference type="NCBIfam" id="TIGR00621">
    <property type="entry name" value="ssb"/>
    <property type="match status" value="1"/>
</dbReference>
<dbReference type="GO" id="GO:0009295">
    <property type="term" value="C:nucleoid"/>
    <property type="evidence" value="ECO:0007669"/>
    <property type="project" value="TreeGrafter"/>
</dbReference>
<evidence type="ECO:0000256" key="1">
    <source>
        <dbReference type="ARBA" id="ARBA00023125"/>
    </source>
</evidence>
<dbReference type="OrthoDB" id="9809878at2"/>
<sequence length="147" mass="16454">MNKIVLIGRLTRDIELRYTQKGTAVATFSLAVNRRFKQEGQPDADFINCVAWGNQGENAAKYVGKGSQVGVYGRIQTRNYEANDGSKRYVTEVVCEEIEFLSSGSGQGRQGGSYSPARQDQNRQDQDYGVPMDDFQPLEDEDDDLPF</sequence>
<evidence type="ECO:0000256" key="3">
    <source>
        <dbReference type="PIRNR" id="PIRNR002070"/>
    </source>
</evidence>
<reference evidence="5 6" key="1">
    <citation type="submission" date="2016-11" db="EMBL/GenBank/DDBJ databases">
        <authorList>
            <person name="Jaros S."/>
            <person name="Januszkiewicz K."/>
            <person name="Wedrychowicz H."/>
        </authorList>
    </citation>
    <scope>NUCLEOTIDE SEQUENCE [LARGE SCALE GENOMIC DNA]</scope>
    <source>
        <strain evidence="5 6">DSM 14828</strain>
    </source>
</reference>
<dbReference type="PROSITE" id="PS50935">
    <property type="entry name" value="SSB"/>
    <property type="match status" value="1"/>
</dbReference>
<dbReference type="RefSeq" id="WP_073269387.1">
    <property type="nucleotide sequence ID" value="NZ_FQTU01000002.1"/>
</dbReference>
<dbReference type="HAMAP" id="MF_00984">
    <property type="entry name" value="SSB"/>
    <property type="match status" value="1"/>
</dbReference>
<evidence type="ECO:0000256" key="4">
    <source>
        <dbReference type="SAM" id="MobiDB-lite"/>
    </source>
</evidence>
<dbReference type="PIRSF" id="PIRSF002070">
    <property type="entry name" value="SSB"/>
    <property type="match status" value="1"/>
</dbReference>
<comment type="subunit">
    <text evidence="2">Homotetramer.</text>
</comment>
<evidence type="ECO:0000313" key="6">
    <source>
        <dbReference type="Proteomes" id="UP000184251"/>
    </source>
</evidence>
<keyword evidence="2" id="KW-0233">DNA recombination</keyword>
<dbReference type="STRING" id="1120975.SAMN02746064_00380"/>
<accession>A0A1M4T590</accession>